<dbReference type="CDD" id="cd00431">
    <property type="entry name" value="cysteine_hydrolases"/>
    <property type="match status" value="1"/>
</dbReference>
<dbReference type="Pfam" id="PF00857">
    <property type="entry name" value="Isochorismatase"/>
    <property type="match status" value="1"/>
</dbReference>
<evidence type="ECO:0000256" key="1">
    <source>
        <dbReference type="ARBA" id="ARBA00006336"/>
    </source>
</evidence>
<protein>
    <submittedName>
        <fullName evidence="4">Isochorismatase hydrolase</fullName>
    </submittedName>
</protein>
<dbReference type="GO" id="GO:0016787">
    <property type="term" value="F:hydrolase activity"/>
    <property type="evidence" value="ECO:0007669"/>
    <property type="project" value="UniProtKB-KW"/>
</dbReference>
<dbReference type="AlphaFoldDB" id="E6TRY0"/>
<dbReference type="HOGENOM" id="CLU_068979_8_0_9"/>
<dbReference type="PANTHER" id="PTHR43540">
    <property type="entry name" value="PEROXYUREIDOACRYLATE/UREIDOACRYLATE AMIDOHYDROLASE-RELATED"/>
    <property type="match status" value="1"/>
</dbReference>
<evidence type="ECO:0000313" key="4">
    <source>
        <dbReference type="EMBL" id="ADU29503.1"/>
    </source>
</evidence>
<dbReference type="Gene3D" id="3.40.50.850">
    <property type="entry name" value="Isochorismatase-like"/>
    <property type="match status" value="1"/>
</dbReference>
<dbReference type="EMBL" id="CP002394">
    <property type="protein sequence ID" value="ADU29503.1"/>
    <property type="molecule type" value="Genomic_DNA"/>
</dbReference>
<organism evidence="4 5">
    <name type="scientific">Evansella cellulosilytica (strain ATCC 21833 / DSM 2522 / FERM P-1141 / JCM 9156 / N-4)</name>
    <name type="common">Bacillus cellulosilyticus</name>
    <dbReference type="NCBI Taxonomy" id="649639"/>
    <lineage>
        <taxon>Bacteria</taxon>
        <taxon>Bacillati</taxon>
        <taxon>Bacillota</taxon>
        <taxon>Bacilli</taxon>
        <taxon>Bacillales</taxon>
        <taxon>Bacillaceae</taxon>
        <taxon>Evansella</taxon>
    </lineage>
</organism>
<dbReference type="SUPFAM" id="SSF52499">
    <property type="entry name" value="Isochorismatase-like hydrolases"/>
    <property type="match status" value="1"/>
</dbReference>
<evidence type="ECO:0000256" key="2">
    <source>
        <dbReference type="ARBA" id="ARBA00022801"/>
    </source>
</evidence>
<dbReference type="eggNOG" id="COG1335">
    <property type="taxonomic scope" value="Bacteria"/>
</dbReference>
<dbReference type="KEGG" id="bco:Bcell_1238"/>
<reference evidence="4 5" key="1">
    <citation type="submission" date="2010-12" db="EMBL/GenBank/DDBJ databases">
        <title>Complete sequence of Bacillus cellulosilyticus DSM 2522.</title>
        <authorList>
            <consortium name="US DOE Joint Genome Institute"/>
            <person name="Lucas S."/>
            <person name="Copeland A."/>
            <person name="Lapidus A."/>
            <person name="Cheng J.-F."/>
            <person name="Bruce D."/>
            <person name="Goodwin L."/>
            <person name="Pitluck S."/>
            <person name="Chertkov O."/>
            <person name="Detter J.C."/>
            <person name="Han C."/>
            <person name="Tapia R."/>
            <person name="Land M."/>
            <person name="Hauser L."/>
            <person name="Jeffries C."/>
            <person name="Kyrpides N."/>
            <person name="Ivanova N."/>
            <person name="Mikhailova N."/>
            <person name="Brumm P."/>
            <person name="Mead D."/>
            <person name="Woyke T."/>
        </authorList>
    </citation>
    <scope>NUCLEOTIDE SEQUENCE [LARGE SCALE GENOMIC DNA]</scope>
    <source>
        <strain evidence="5">ATCC 21833 / DSM 2522 / FERM P-1141 / JCM 9156 / N-4</strain>
    </source>
</reference>
<dbReference type="PANTHER" id="PTHR43540:SF6">
    <property type="entry name" value="ISOCHORISMATASE-LIKE DOMAIN-CONTAINING PROTEIN"/>
    <property type="match status" value="1"/>
</dbReference>
<dbReference type="InterPro" id="IPR036380">
    <property type="entry name" value="Isochorismatase-like_sf"/>
</dbReference>
<dbReference type="Proteomes" id="UP000001401">
    <property type="component" value="Chromosome"/>
</dbReference>
<accession>E6TRY0</accession>
<dbReference type="InterPro" id="IPR050272">
    <property type="entry name" value="Isochorismatase-like_hydrls"/>
</dbReference>
<sequence>MYDPMVLSTVKQAALVVIDMQNDFVADRGAFAQAGFNVKKYQALESTIVNMLSFARAQLMPVIFVQMVHNDENDGNGAWVQRRKEKQHPNSCREGTWGVEWYGKIRPSEKDYIVRKHRYTAFINPEFDSLLKSLSIETLIVTGINTNTCVESTVRDAHHRDYHVVVVKDATTCAFEDAYEPSLQNIERHFGAVITSEEWYSYFLSNEEKVESS</sequence>
<dbReference type="InterPro" id="IPR000868">
    <property type="entry name" value="Isochorismatase-like_dom"/>
</dbReference>
<feature type="domain" description="Isochorismatase-like" evidence="3">
    <location>
        <begin position="13"/>
        <end position="198"/>
    </location>
</feature>
<dbReference type="RefSeq" id="WP_013487844.1">
    <property type="nucleotide sequence ID" value="NC_014829.1"/>
</dbReference>
<name>E6TRY0_EVAC2</name>
<dbReference type="STRING" id="649639.Bcell_1238"/>
<keyword evidence="2 4" id="KW-0378">Hydrolase</keyword>
<gene>
    <name evidence="4" type="ordered locus">Bcell_1238</name>
</gene>
<dbReference type="OrthoDB" id="257098at2"/>
<evidence type="ECO:0000259" key="3">
    <source>
        <dbReference type="Pfam" id="PF00857"/>
    </source>
</evidence>
<proteinExistence type="inferred from homology"/>
<evidence type="ECO:0000313" key="5">
    <source>
        <dbReference type="Proteomes" id="UP000001401"/>
    </source>
</evidence>
<comment type="similarity">
    <text evidence="1">Belongs to the isochorismatase family.</text>
</comment>
<keyword evidence="5" id="KW-1185">Reference proteome</keyword>